<dbReference type="InterPro" id="IPR029045">
    <property type="entry name" value="ClpP/crotonase-like_dom_sf"/>
</dbReference>
<dbReference type="InterPro" id="IPR023562">
    <property type="entry name" value="ClpP/TepA"/>
</dbReference>
<dbReference type="EMBL" id="JAHVJA010000001">
    <property type="protein sequence ID" value="MBY6138534.1"/>
    <property type="molecule type" value="Genomic_DNA"/>
</dbReference>
<dbReference type="Proteomes" id="UP000766629">
    <property type="component" value="Unassembled WGS sequence"/>
</dbReference>
<comment type="caution">
    <text evidence="8">The sequence shown here is derived from an EMBL/GenBank/DDBJ whole genome shotgun (WGS) entry which is preliminary data.</text>
</comment>
<keyword evidence="2" id="KW-0963">Cytoplasm</keyword>
<evidence type="ECO:0000256" key="2">
    <source>
        <dbReference type="ARBA" id="ARBA00022490"/>
    </source>
</evidence>
<evidence type="ECO:0000256" key="5">
    <source>
        <dbReference type="ARBA" id="ARBA00022825"/>
    </source>
</evidence>
<evidence type="ECO:0000256" key="4">
    <source>
        <dbReference type="ARBA" id="ARBA00022801"/>
    </source>
</evidence>
<dbReference type="Gene3D" id="3.90.226.10">
    <property type="entry name" value="2-enoyl-CoA Hydratase, Chain A, domain 1"/>
    <property type="match status" value="1"/>
</dbReference>
<keyword evidence="5" id="KW-0720">Serine protease</keyword>
<keyword evidence="9" id="KW-1185">Reference proteome</keyword>
<reference evidence="8 9" key="1">
    <citation type="submission" date="2021-06" db="EMBL/GenBank/DDBJ databases">
        <title>50 bacteria genomes isolated from Dapeng, Shenzhen, China.</title>
        <authorList>
            <person name="Zheng W."/>
            <person name="Yu S."/>
            <person name="Huang Y."/>
        </authorList>
    </citation>
    <scope>NUCLEOTIDE SEQUENCE [LARGE SCALE GENOMIC DNA]</scope>
    <source>
        <strain evidence="8 9">DP1N14-2</strain>
    </source>
</reference>
<evidence type="ECO:0000256" key="6">
    <source>
        <dbReference type="RuleBase" id="RU003567"/>
    </source>
</evidence>
<dbReference type="InterPro" id="IPR001907">
    <property type="entry name" value="ClpP"/>
</dbReference>
<dbReference type="PANTHER" id="PTHR10381">
    <property type="entry name" value="ATP-DEPENDENT CLP PROTEASE PROTEOLYTIC SUBUNIT"/>
    <property type="match status" value="1"/>
</dbReference>
<dbReference type="CDD" id="cd07016">
    <property type="entry name" value="S14_ClpP_1"/>
    <property type="match status" value="1"/>
</dbReference>
<evidence type="ECO:0000256" key="1">
    <source>
        <dbReference type="ARBA" id="ARBA00007039"/>
    </source>
</evidence>
<dbReference type="GO" id="GO:0008233">
    <property type="term" value="F:peptidase activity"/>
    <property type="evidence" value="ECO:0007669"/>
    <property type="project" value="UniProtKB-KW"/>
</dbReference>
<proteinExistence type="inferred from homology"/>
<keyword evidence="3 8" id="KW-0645">Protease</keyword>
<organism evidence="8 9">
    <name type="scientific">Leisingera daeponensis</name>
    <dbReference type="NCBI Taxonomy" id="405746"/>
    <lineage>
        <taxon>Bacteria</taxon>
        <taxon>Pseudomonadati</taxon>
        <taxon>Pseudomonadota</taxon>
        <taxon>Alphaproteobacteria</taxon>
        <taxon>Rhodobacterales</taxon>
        <taxon>Roseobacteraceae</taxon>
        <taxon>Leisingera</taxon>
    </lineage>
</organism>
<name>A0ABS7NCQ7_9RHOB</name>
<dbReference type="PANTHER" id="PTHR10381:SF70">
    <property type="entry name" value="ATP-DEPENDENT CLP PROTEASE PROTEOLYTIC SUBUNIT"/>
    <property type="match status" value="1"/>
</dbReference>
<evidence type="ECO:0000256" key="3">
    <source>
        <dbReference type="ARBA" id="ARBA00022670"/>
    </source>
</evidence>
<comment type="similarity">
    <text evidence="1 6">Belongs to the peptidase S14 family.</text>
</comment>
<dbReference type="RefSeq" id="WP_222507347.1">
    <property type="nucleotide sequence ID" value="NZ_JAHVJA010000001.1"/>
</dbReference>
<sequence length="283" mass="29219">MSKSNLPKAAVPGRPGVKSDVTATAAQRWNPDIRAAADDEGATSISVLDPIGADFWGDGVTAKRIAAVLRSVGSGDVVVNINSPGGDYFEGLAIYNLLREHKGRVTVRILGIAASAASIIAMAGDEVQIGRAAFLMIHNTWVVAAGDRHAFRDVADWLEPFDQAAASIYAARTGMAEAEIAAMLDRETWIGGEAAVSQGFADSLLDSDAVETAQNAAEFTPMAAAKKLDLFLASGARASKSERRQLVAALKGGGKSGAAPDSGKSGAAVTQLAQDALAKLNSI</sequence>
<evidence type="ECO:0000256" key="7">
    <source>
        <dbReference type="SAM" id="MobiDB-lite"/>
    </source>
</evidence>
<feature type="region of interest" description="Disordered" evidence="7">
    <location>
        <begin position="1"/>
        <end position="22"/>
    </location>
</feature>
<protein>
    <recommendedName>
        <fullName evidence="6">ATP-dependent Clp protease proteolytic subunit</fullName>
    </recommendedName>
</protein>
<evidence type="ECO:0000313" key="8">
    <source>
        <dbReference type="EMBL" id="MBY6138534.1"/>
    </source>
</evidence>
<evidence type="ECO:0000313" key="9">
    <source>
        <dbReference type="Proteomes" id="UP000766629"/>
    </source>
</evidence>
<gene>
    <name evidence="8" type="ORF">KUV26_03720</name>
</gene>
<dbReference type="GO" id="GO:0006508">
    <property type="term" value="P:proteolysis"/>
    <property type="evidence" value="ECO:0007669"/>
    <property type="project" value="UniProtKB-KW"/>
</dbReference>
<dbReference type="SUPFAM" id="SSF52096">
    <property type="entry name" value="ClpP/crotonase"/>
    <property type="match status" value="1"/>
</dbReference>
<accession>A0ABS7NCQ7</accession>
<dbReference type="Pfam" id="PF00574">
    <property type="entry name" value="CLP_protease"/>
    <property type="match status" value="1"/>
</dbReference>
<keyword evidence="4" id="KW-0378">Hydrolase</keyword>
<dbReference type="PRINTS" id="PR00127">
    <property type="entry name" value="CLPPROTEASEP"/>
</dbReference>
<dbReference type="NCBIfam" id="NF045542">
    <property type="entry name" value="Clp_rel_HeadMat"/>
    <property type="match status" value="1"/>
</dbReference>